<evidence type="ECO:0000313" key="8">
    <source>
        <dbReference type="Proteomes" id="UP001470230"/>
    </source>
</evidence>
<feature type="transmembrane region" description="Helical" evidence="6">
    <location>
        <begin position="25"/>
        <end position="49"/>
    </location>
</feature>
<feature type="transmembrane region" description="Helical" evidence="6">
    <location>
        <begin position="260"/>
        <end position="283"/>
    </location>
</feature>
<dbReference type="Gene3D" id="1.20.1250.20">
    <property type="entry name" value="MFS general substrate transporter like domains"/>
    <property type="match status" value="2"/>
</dbReference>
<comment type="caution">
    <text evidence="7">The sequence shown here is derived from an EMBL/GenBank/DDBJ whole genome shotgun (WGS) entry which is preliminary data.</text>
</comment>
<keyword evidence="3 6" id="KW-0812">Transmembrane</keyword>
<dbReference type="SUPFAM" id="SSF103473">
    <property type="entry name" value="MFS general substrate transporter"/>
    <property type="match status" value="1"/>
</dbReference>
<reference evidence="7 8" key="1">
    <citation type="submission" date="2024-04" db="EMBL/GenBank/DDBJ databases">
        <title>Tritrichomonas musculus Genome.</title>
        <authorList>
            <person name="Alves-Ferreira E."/>
            <person name="Grigg M."/>
            <person name="Lorenzi H."/>
            <person name="Galac M."/>
        </authorList>
    </citation>
    <scope>NUCLEOTIDE SEQUENCE [LARGE SCALE GENOMIC DNA]</scope>
    <source>
        <strain evidence="7 8">EAF2021</strain>
    </source>
</reference>
<dbReference type="Proteomes" id="UP001470230">
    <property type="component" value="Unassembled WGS sequence"/>
</dbReference>
<dbReference type="EMBL" id="JAPFFF010000033">
    <property type="protein sequence ID" value="KAK8844230.1"/>
    <property type="molecule type" value="Genomic_DNA"/>
</dbReference>
<feature type="transmembrane region" description="Helical" evidence="6">
    <location>
        <begin position="61"/>
        <end position="85"/>
    </location>
</feature>
<dbReference type="Pfam" id="PF07690">
    <property type="entry name" value="MFS_1"/>
    <property type="match status" value="1"/>
</dbReference>
<keyword evidence="4 6" id="KW-1133">Transmembrane helix</keyword>
<evidence type="ECO:0000256" key="5">
    <source>
        <dbReference type="ARBA" id="ARBA00023136"/>
    </source>
</evidence>
<name>A0ABR2HD31_9EUKA</name>
<evidence type="ECO:0000313" key="7">
    <source>
        <dbReference type="EMBL" id="KAK8844230.1"/>
    </source>
</evidence>
<organism evidence="7 8">
    <name type="scientific">Tritrichomonas musculus</name>
    <dbReference type="NCBI Taxonomy" id="1915356"/>
    <lineage>
        <taxon>Eukaryota</taxon>
        <taxon>Metamonada</taxon>
        <taxon>Parabasalia</taxon>
        <taxon>Tritrichomonadida</taxon>
        <taxon>Tritrichomonadidae</taxon>
        <taxon>Tritrichomonas</taxon>
    </lineage>
</organism>
<evidence type="ECO:0000256" key="1">
    <source>
        <dbReference type="ARBA" id="ARBA00004141"/>
    </source>
</evidence>
<dbReference type="InterPro" id="IPR011701">
    <property type="entry name" value="MFS"/>
</dbReference>
<sequence length="467" mass="51661">MQEDSSVLSFTLGSSISGEKKKLSFLHILGIGCSQLAPSILFMVLPTFFQPLSTKLLIPQIWKTVLLFISSFSVFIASPMIGVYSDRCMFKWGRRRIFIVVSLAMILLGLFMMTYCIEIGKFLKPDNPKLLQQIIFGFSYEFVNIAGTILDTPSRSITADITPICQQNLMANICSIYNAFGGIVVSVIGGLGLEKYTSLNQEQFILILSIAICTTAILITVLVSNEEPLTIAPEKVQPFKQIFKSLRGMPKPVIHSLPSFLMIAVSNFQLAINFAHFIAHDIFHGDNTDPSQVDKMKLYDEGMSFAMICIAIRHGFQFIYGFILTKLCDCIGYKWSTFFGYVCMTVGLFLFLFVSNRYAYLAISILIAIGYHTASTTTFSITSISTTALGLDFGAYYGIIMMFSVAGEQVSNLGIGAGLEKLWPDNPRMLIGVSSSFGLMSVLLSLWVIEPITDSSAFQAPLLDNKV</sequence>
<feature type="transmembrane region" description="Helical" evidence="6">
    <location>
        <begin position="97"/>
        <end position="120"/>
    </location>
</feature>
<evidence type="ECO:0000256" key="3">
    <source>
        <dbReference type="ARBA" id="ARBA00022692"/>
    </source>
</evidence>
<accession>A0ABR2HD31</accession>
<keyword evidence="2" id="KW-0813">Transport</keyword>
<feature type="transmembrane region" description="Helical" evidence="6">
    <location>
        <begin position="429"/>
        <end position="449"/>
    </location>
</feature>
<feature type="transmembrane region" description="Helical" evidence="6">
    <location>
        <begin position="176"/>
        <end position="193"/>
    </location>
</feature>
<keyword evidence="5 6" id="KW-0472">Membrane</keyword>
<feature type="transmembrane region" description="Helical" evidence="6">
    <location>
        <begin position="205"/>
        <end position="223"/>
    </location>
</feature>
<evidence type="ECO:0000256" key="4">
    <source>
        <dbReference type="ARBA" id="ARBA00022989"/>
    </source>
</evidence>
<dbReference type="InterPro" id="IPR036259">
    <property type="entry name" value="MFS_trans_sf"/>
</dbReference>
<comment type="subcellular location">
    <subcellularLocation>
        <location evidence="1">Membrane</location>
        <topology evidence="1">Multi-pass membrane protein</topology>
    </subcellularLocation>
</comment>
<dbReference type="PANTHER" id="PTHR19432:SF26">
    <property type="entry name" value="MAJOR FACILITATOR SUPERFAMILY (MFS) PROFILE DOMAIN-CONTAINING PROTEIN"/>
    <property type="match status" value="1"/>
</dbReference>
<feature type="transmembrane region" description="Helical" evidence="6">
    <location>
        <begin position="396"/>
        <end position="417"/>
    </location>
</feature>
<proteinExistence type="predicted"/>
<evidence type="ECO:0000256" key="6">
    <source>
        <dbReference type="SAM" id="Phobius"/>
    </source>
</evidence>
<evidence type="ECO:0008006" key="9">
    <source>
        <dbReference type="Google" id="ProtNLM"/>
    </source>
</evidence>
<keyword evidence="8" id="KW-1185">Reference proteome</keyword>
<feature type="transmembrane region" description="Helical" evidence="6">
    <location>
        <begin position="335"/>
        <end position="354"/>
    </location>
</feature>
<protein>
    <recommendedName>
        <fullName evidence="9">Major facilitator superfamily transporter</fullName>
    </recommendedName>
</protein>
<evidence type="ECO:0000256" key="2">
    <source>
        <dbReference type="ARBA" id="ARBA00022448"/>
    </source>
</evidence>
<dbReference type="PANTHER" id="PTHR19432">
    <property type="entry name" value="SUGAR TRANSPORTER"/>
    <property type="match status" value="1"/>
</dbReference>
<gene>
    <name evidence="7" type="ORF">M9Y10_024439</name>
</gene>
<feature type="transmembrane region" description="Helical" evidence="6">
    <location>
        <begin position="304"/>
        <end position="323"/>
    </location>
</feature>
<feature type="transmembrane region" description="Helical" evidence="6">
    <location>
        <begin position="361"/>
        <end position="384"/>
    </location>
</feature>